<proteinExistence type="predicted"/>
<dbReference type="Gene3D" id="3.40.630.40">
    <property type="entry name" value="Zn-dependent exopeptidases"/>
    <property type="match status" value="1"/>
</dbReference>
<dbReference type="EMBL" id="JAENIJ010000002">
    <property type="protein sequence ID" value="MBK1881026.1"/>
    <property type="molecule type" value="Genomic_DNA"/>
</dbReference>
<dbReference type="Proteomes" id="UP000603141">
    <property type="component" value="Unassembled WGS sequence"/>
</dbReference>
<evidence type="ECO:0000313" key="1">
    <source>
        <dbReference type="EMBL" id="MBK1881026.1"/>
    </source>
</evidence>
<dbReference type="InterPro" id="IPR007709">
    <property type="entry name" value="N-FG_amidohydro"/>
</dbReference>
<dbReference type="SUPFAM" id="SSF53187">
    <property type="entry name" value="Zn-dependent exopeptidases"/>
    <property type="match status" value="1"/>
</dbReference>
<dbReference type="Pfam" id="PF05013">
    <property type="entry name" value="FGase"/>
    <property type="match status" value="1"/>
</dbReference>
<gene>
    <name evidence="1" type="ORF">JIN85_01290</name>
</gene>
<comment type="caution">
    <text evidence="1">The sequence shown here is derived from an EMBL/GenBank/DDBJ whole genome shotgun (WGS) entry which is preliminary data.</text>
</comment>
<sequence length="225" mass="25623">MISFLFSCEHATCAIPEAYRQLFRGSEDLVTSPKGWDPGALNLAQGFSMKFRTPLIHGDMTRLLIDLDENGDERWSQISRNLPEATQAKLIDRHERTYRAQLQLRISDDLIRNDWVAHLMTHTVDSEVGKIELLTPPHCENAEQFAGRWSSLIRQAGLEVSFRRAAPLNGLVNELMQQFPPSQYAPVRLEVSQSFFLTGTPWRWETLKRTLITTLKSAADAVQSN</sequence>
<keyword evidence="2" id="KW-1185">Reference proteome</keyword>
<reference evidence="1" key="1">
    <citation type="submission" date="2021-01" db="EMBL/GenBank/DDBJ databases">
        <title>Modified the classification status of verrucomicrobia.</title>
        <authorList>
            <person name="Feng X."/>
        </authorList>
    </citation>
    <scope>NUCLEOTIDE SEQUENCE</scope>
    <source>
        <strain evidence="1">KCTC 22041</strain>
    </source>
</reference>
<organism evidence="1 2">
    <name type="scientific">Luteolibacter pohnpeiensis</name>
    <dbReference type="NCBI Taxonomy" id="454153"/>
    <lineage>
        <taxon>Bacteria</taxon>
        <taxon>Pseudomonadati</taxon>
        <taxon>Verrucomicrobiota</taxon>
        <taxon>Verrucomicrobiia</taxon>
        <taxon>Verrucomicrobiales</taxon>
        <taxon>Verrucomicrobiaceae</taxon>
        <taxon>Luteolibacter</taxon>
    </lineage>
</organism>
<dbReference type="RefSeq" id="WP_200266816.1">
    <property type="nucleotide sequence ID" value="NZ_JAENIJ010000002.1"/>
</dbReference>
<dbReference type="AlphaFoldDB" id="A0A934S5A6"/>
<accession>A0A934S5A6</accession>
<evidence type="ECO:0000313" key="2">
    <source>
        <dbReference type="Proteomes" id="UP000603141"/>
    </source>
</evidence>
<protein>
    <submittedName>
        <fullName evidence="1">Uncharacterized protein</fullName>
    </submittedName>
</protein>
<name>A0A934S5A6_9BACT</name>